<evidence type="ECO:0000256" key="2">
    <source>
        <dbReference type="ARBA" id="ARBA00022692"/>
    </source>
</evidence>
<sequence>MKRDKIIYYTATGLLTAIMLFSVSMYFFQHEAIKEAFTSFGYPSYIIYPFAAAKLLGLIAVWSPNLKAIKEWAYAGYFYAFILAFFAHYMIGDGQEGTAVLAIVALIVSYIFNKRIAK</sequence>
<feature type="transmembrane region" description="Helical" evidence="5">
    <location>
        <begin position="40"/>
        <end position="62"/>
    </location>
</feature>
<comment type="subcellular location">
    <subcellularLocation>
        <location evidence="1">Membrane</location>
        <topology evidence="1">Multi-pass membrane protein</topology>
    </subcellularLocation>
</comment>
<feature type="transmembrane region" description="Helical" evidence="5">
    <location>
        <begin position="74"/>
        <end position="91"/>
    </location>
</feature>
<evidence type="ECO:0000256" key="5">
    <source>
        <dbReference type="SAM" id="Phobius"/>
    </source>
</evidence>
<feature type="transmembrane region" description="Helical" evidence="5">
    <location>
        <begin position="7"/>
        <end position="28"/>
    </location>
</feature>
<dbReference type="AlphaFoldDB" id="A0AA97EKB7"/>
<evidence type="ECO:0000256" key="4">
    <source>
        <dbReference type="ARBA" id="ARBA00023136"/>
    </source>
</evidence>
<feature type="transmembrane region" description="Helical" evidence="5">
    <location>
        <begin position="97"/>
        <end position="113"/>
    </location>
</feature>
<keyword evidence="2 5" id="KW-0812">Transmembrane</keyword>
<dbReference type="GO" id="GO:0016020">
    <property type="term" value="C:membrane"/>
    <property type="evidence" value="ECO:0007669"/>
    <property type="project" value="UniProtKB-SubCell"/>
</dbReference>
<keyword evidence="4 5" id="KW-0472">Membrane</keyword>
<evidence type="ECO:0000313" key="6">
    <source>
        <dbReference type="EMBL" id="WOD43019.1"/>
    </source>
</evidence>
<organism evidence="6 7">
    <name type="scientific">Hwangdonia lutea</name>
    <dbReference type="NCBI Taxonomy" id="3075823"/>
    <lineage>
        <taxon>Bacteria</taxon>
        <taxon>Pseudomonadati</taxon>
        <taxon>Bacteroidota</taxon>
        <taxon>Flavobacteriia</taxon>
        <taxon>Flavobacteriales</taxon>
        <taxon>Flavobacteriaceae</taxon>
        <taxon>Hwangdonia</taxon>
    </lineage>
</organism>
<dbReference type="KEGG" id="hws:RNZ46_13585"/>
<dbReference type="Proteomes" id="UP001302486">
    <property type="component" value="Chromosome"/>
</dbReference>
<proteinExistence type="predicted"/>
<accession>A0AA97EKB7</accession>
<evidence type="ECO:0000256" key="3">
    <source>
        <dbReference type="ARBA" id="ARBA00022989"/>
    </source>
</evidence>
<dbReference type="Pfam" id="PF13564">
    <property type="entry name" value="DoxX_2"/>
    <property type="match status" value="1"/>
</dbReference>
<protein>
    <submittedName>
        <fullName evidence="6">DoxX family protein</fullName>
    </submittedName>
</protein>
<dbReference type="InterPro" id="IPR032808">
    <property type="entry name" value="DoxX"/>
</dbReference>
<evidence type="ECO:0000256" key="1">
    <source>
        <dbReference type="ARBA" id="ARBA00004141"/>
    </source>
</evidence>
<keyword evidence="7" id="KW-1185">Reference proteome</keyword>
<evidence type="ECO:0000313" key="7">
    <source>
        <dbReference type="Proteomes" id="UP001302486"/>
    </source>
</evidence>
<dbReference type="RefSeq" id="WP_316982708.1">
    <property type="nucleotide sequence ID" value="NZ_CP136521.1"/>
</dbReference>
<keyword evidence="3 5" id="KW-1133">Transmembrane helix</keyword>
<name>A0AA97EKB7_9FLAO</name>
<gene>
    <name evidence="6" type="ORF">RNZ46_13585</name>
</gene>
<dbReference type="EMBL" id="CP136521">
    <property type="protein sequence ID" value="WOD43019.1"/>
    <property type="molecule type" value="Genomic_DNA"/>
</dbReference>
<reference evidence="7" key="1">
    <citation type="submission" date="2024-06" db="EMBL/GenBank/DDBJ databases">
        <title>Hwangdonia haimaensis gen. nov., sp. nov., a member of the family Flavobacteriaceae isolated from the haima cold seep.</title>
        <authorList>
            <person name="Li J."/>
        </authorList>
    </citation>
    <scope>NUCLEOTIDE SEQUENCE [LARGE SCALE GENOMIC DNA]</scope>
    <source>
        <strain evidence="7">SCSIO 19198</strain>
    </source>
</reference>